<dbReference type="Proteomes" id="UP000028582">
    <property type="component" value="Unassembled WGS sequence"/>
</dbReference>
<name>A0A081AY92_PHYNI</name>
<reference evidence="1 2" key="1">
    <citation type="submission" date="2013-11" db="EMBL/GenBank/DDBJ databases">
        <title>The Genome Sequence of Phytophthora parasitica P1976.</title>
        <authorList>
            <consortium name="The Broad Institute Genomics Platform"/>
            <person name="Russ C."/>
            <person name="Tyler B."/>
            <person name="Panabieres F."/>
            <person name="Shan W."/>
            <person name="Tripathy S."/>
            <person name="Grunwald N."/>
            <person name="Machado M."/>
            <person name="Johnson C.S."/>
            <person name="Walker B."/>
            <person name="Young S."/>
            <person name="Zeng Q."/>
            <person name="Gargeya S."/>
            <person name="Fitzgerald M."/>
            <person name="Haas B."/>
            <person name="Abouelleil A."/>
            <person name="Allen A.W."/>
            <person name="Alvarado L."/>
            <person name="Arachchi H.M."/>
            <person name="Berlin A.M."/>
            <person name="Chapman S.B."/>
            <person name="Gainer-Dewar J."/>
            <person name="Goldberg J."/>
            <person name="Griggs A."/>
            <person name="Gujja S."/>
            <person name="Hansen M."/>
            <person name="Howarth C."/>
            <person name="Imamovic A."/>
            <person name="Ireland A."/>
            <person name="Larimer J."/>
            <person name="McCowan C."/>
            <person name="Murphy C."/>
            <person name="Pearson M."/>
            <person name="Poon T.W."/>
            <person name="Priest M."/>
            <person name="Roberts A."/>
            <person name="Saif S."/>
            <person name="Shea T."/>
            <person name="Sisk P."/>
            <person name="Sykes S."/>
            <person name="Wortman J."/>
            <person name="Nusbaum C."/>
            <person name="Birren B."/>
        </authorList>
    </citation>
    <scope>NUCLEOTIDE SEQUENCE [LARGE SCALE GENOMIC DNA]</scope>
    <source>
        <strain evidence="1 2">P1976</strain>
    </source>
</reference>
<sequence length="45" mass="4858">MIQLAGRVAGMDAGLHIAQLDLNLLVQQLWSHDQDSTDAEAQVNA</sequence>
<comment type="caution">
    <text evidence="1">The sequence shown here is derived from an EMBL/GenBank/DDBJ whole genome shotgun (WGS) entry which is preliminary data.</text>
</comment>
<organism evidence="1 2">
    <name type="scientific">Phytophthora nicotianae P1976</name>
    <dbReference type="NCBI Taxonomy" id="1317066"/>
    <lineage>
        <taxon>Eukaryota</taxon>
        <taxon>Sar</taxon>
        <taxon>Stramenopiles</taxon>
        <taxon>Oomycota</taxon>
        <taxon>Peronosporomycetes</taxon>
        <taxon>Peronosporales</taxon>
        <taxon>Peronosporaceae</taxon>
        <taxon>Phytophthora</taxon>
    </lineage>
</organism>
<protein>
    <submittedName>
        <fullName evidence="1">Uncharacterized protein</fullName>
    </submittedName>
</protein>
<evidence type="ECO:0000313" key="1">
    <source>
        <dbReference type="EMBL" id="ETO83853.1"/>
    </source>
</evidence>
<proteinExistence type="predicted"/>
<dbReference type="AlphaFoldDB" id="A0A081AY92"/>
<dbReference type="EMBL" id="ANJA01000418">
    <property type="protein sequence ID" value="ETO83853.1"/>
    <property type="molecule type" value="Genomic_DNA"/>
</dbReference>
<accession>A0A081AY92</accession>
<evidence type="ECO:0000313" key="2">
    <source>
        <dbReference type="Proteomes" id="UP000028582"/>
    </source>
</evidence>
<gene>
    <name evidence="1" type="ORF">F444_02193</name>
</gene>